<reference evidence="2 3" key="2">
    <citation type="journal article" date="2014" name="Stand. Genomic Sci.">
        <title>An updated genome annotation for the model marine bacterium Ruegeria pomeroyi DSS-3.</title>
        <authorList>
            <person name="Rivers A.R."/>
            <person name="Smith C.B."/>
            <person name="Moran M.A."/>
        </authorList>
    </citation>
    <scope>GENOME REANNOTATION</scope>
    <source>
        <strain evidence="3">ATCC 700808 / DSM 15171 / DSS-3</strain>
    </source>
</reference>
<protein>
    <recommendedName>
        <fullName evidence="4">Bordetella uptake gene family protein</fullName>
    </recommendedName>
</protein>
<dbReference type="CDD" id="cd07012">
    <property type="entry name" value="PBP2_Bug_TTT"/>
    <property type="match status" value="1"/>
</dbReference>
<organism evidence="2 3">
    <name type="scientific">Ruegeria pomeroyi (strain ATCC 700808 / DSM 15171 / DSS-3)</name>
    <name type="common">Silicibacter pomeroyi</name>
    <dbReference type="NCBI Taxonomy" id="246200"/>
    <lineage>
        <taxon>Bacteria</taxon>
        <taxon>Pseudomonadati</taxon>
        <taxon>Pseudomonadota</taxon>
        <taxon>Alphaproteobacteria</taxon>
        <taxon>Rhodobacterales</taxon>
        <taxon>Roseobacteraceae</taxon>
        <taxon>Ruegeria</taxon>
    </lineage>
</organism>
<dbReference type="eggNOG" id="COG3181">
    <property type="taxonomic scope" value="Bacteria"/>
</dbReference>
<gene>
    <name evidence="2" type="ordered locus">SPO0769</name>
</gene>
<dbReference type="HOGENOM" id="CLU_045683_1_2_5"/>
<evidence type="ECO:0000256" key="1">
    <source>
        <dbReference type="ARBA" id="ARBA00006987"/>
    </source>
</evidence>
<name>Q5LVD3_RUEPO</name>
<evidence type="ECO:0000313" key="3">
    <source>
        <dbReference type="Proteomes" id="UP000001023"/>
    </source>
</evidence>
<dbReference type="Pfam" id="PF03401">
    <property type="entry name" value="TctC"/>
    <property type="match status" value="1"/>
</dbReference>
<comment type="similarity">
    <text evidence="1">Belongs to the UPF0065 (bug) family.</text>
</comment>
<evidence type="ECO:0000313" key="2">
    <source>
        <dbReference type="EMBL" id="AAV94074.1"/>
    </source>
</evidence>
<dbReference type="Gene3D" id="3.40.190.150">
    <property type="entry name" value="Bordetella uptake gene, domain 1"/>
    <property type="match status" value="1"/>
</dbReference>
<dbReference type="Proteomes" id="UP000001023">
    <property type="component" value="Chromosome"/>
</dbReference>
<dbReference type="InterPro" id="IPR005064">
    <property type="entry name" value="BUG"/>
</dbReference>
<evidence type="ECO:0008006" key="4">
    <source>
        <dbReference type="Google" id="ProtNLM"/>
    </source>
</evidence>
<dbReference type="PaxDb" id="246200-SPO0769"/>
<sequence>MTDGSLACQSVFKPQVQIMNQSCGRVPNREDNMTIKTKIAGAFATAAIALTAGMAVAEYPEKPVNFIVPWPPGDLEDVLTRMIADDFQEKYGVAAAVVNKPGGGGGPFPGAIEVANAPADGYTIGSFVIGVPVMGHQIDIAPLTPAKFDPLGIFLTYPFVIATSGDAPYSSMAELAEYAKSNEVALGHFGDVLTPTQVTKAFAKNAGFEWGSDAAFDALDCNTLASGDADVINTTLQLILPCLDSVKVLTSITDQRIPLVPDAPAIGELDADLNIALWNGLFVTKDTPQDVRDKIIAVAKESMMSERAQAVAKETGALVYWQDAGDSAARIENDIATMARIGGLLE</sequence>
<dbReference type="PANTHER" id="PTHR42928:SF5">
    <property type="entry name" value="BLR1237 PROTEIN"/>
    <property type="match status" value="1"/>
</dbReference>
<accession>Q5LVD3</accession>
<dbReference type="STRING" id="246200.SPO0769"/>
<dbReference type="KEGG" id="sil:SPO0769"/>
<keyword evidence="3" id="KW-1185">Reference proteome</keyword>
<dbReference type="PANTHER" id="PTHR42928">
    <property type="entry name" value="TRICARBOXYLATE-BINDING PROTEIN"/>
    <property type="match status" value="1"/>
</dbReference>
<dbReference type="EMBL" id="CP000031">
    <property type="protein sequence ID" value="AAV94074.1"/>
    <property type="molecule type" value="Genomic_DNA"/>
</dbReference>
<dbReference type="Gene3D" id="3.40.190.10">
    <property type="entry name" value="Periplasmic binding protein-like II"/>
    <property type="match status" value="1"/>
</dbReference>
<dbReference type="AlphaFoldDB" id="Q5LVD3"/>
<proteinExistence type="inferred from homology"/>
<reference evidence="2 3" key="1">
    <citation type="journal article" date="2004" name="Nature">
        <title>Genome sequence of Silicibacter pomeroyi reveals adaptations to the marine environment.</title>
        <authorList>
            <person name="Moran M.A."/>
            <person name="Buchan A."/>
            <person name="Gonzalez J.M."/>
            <person name="Heidelberg J.F."/>
            <person name="Whitman W.B."/>
            <person name="Kiene R.P."/>
            <person name="Henriksen J.R."/>
            <person name="King G.M."/>
            <person name="Belas R."/>
            <person name="Fuqua C."/>
            <person name="Brinkac L."/>
            <person name="Lewis M."/>
            <person name="Johri S."/>
            <person name="Weaver B."/>
            <person name="Pai G."/>
            <person name="Eisen J.A."/>
            <person name="Rahe E."/>
            <person name="Sheldon W.M."/>
            <person name="Ye W."/>
            <person name="Miller T.R."/>
            <person name="Carlton J."/>
            <person name="Rasko D.A."/>
            <person name="Paulsen I.T."/>
            <person name="Ren Q."/>
            <person name="Daugherty S.C."/>
            <person name="Deboy R.T."/>
            <person name="Dodson R.J."/>
            <person name="Durkin A.S."/>
            <person name="Madupu R."/>
            <person name="Nelson W.C."/>
            <person name="Sullivan S.A."/>
            <person name="Rosovitz M.J."/>
            <person name="Haft D.H."/>
            <person name="Selengut J."/>
            <person name="Ward N."/>
        </authorList>
    </citation>
    <scope>NUCLEOTIDE SEQUENCE [LARGE SCALE GENOMIC DNA]</scope>
    <source>
        <strain evidence="3">ATCC 700808 / DSM 15171 / DSS-3</strain>
    </source>
</reference>
<dbReference type="InterPro" id="IPR042100">
    <property type="entry name" value="Bug_dom1"/>
</dbReference>